<keyword evidence="1" id="KW-0732">Signal</keyword>
<dbReference type="Proteomes" id="UP001642405">
    <property type="component" value="Unassembled WGS sequence"/>
</dbReference>
<name>A0ABP0C0M0_9PEZI</name>
<dbReference type="PANTHER" id="PTHR34587">
    <property type="entry name" value="VWFA DOMAIN-CONTAINING PROTEIN"/>
    <property type="match status" value="1"/>
</dbReference>
<proteinExistence type="predicted"/>
<dbReference type="EMBL" id="CAWUHB010000032">
    <property type="protein sequence ID" value="CAK7225166.1"/>
    <property type="molecule type" value="Genomic_DNA"/>
</dbReference>
<protein>
    <recommendedName>
        <fullName evidence="4">Ribosomal protein s17</fullName>
    </recommendedName>
</protein>
<feature type="chain" id="PRO_5046263989" description="Ribosomal protein s17" evidence="1">
    <location>
        <begin position="29"/>
        <end position="253"/>
    </location>
</feature>
<evidence type="ECO:0000256" key="1">
    <source>
        <dbReference type="SAM" id="SignalP"/>
    </source>
</evidence>
<accession>A0ABP0C0M0</accession>
<dbReference type="InterPro" id="IPR053216">
    <property type="entry name" value="Appressorial_penetr-assoc"/>
</dbReference>
<dbReference type="PANTHER" id="PTHR34587:SF2">
    <property type="entry name" value="G-PROTEIN COUPLED RECEPTORS FAMILY 1 PROFILE DOMAIN-CONTAINING PROTEIN"/>
    <property type="match status" value="1"/>
</dbReference>
<evidence type="ECO:0008006" key="4">
    <source>
        <dbReference type="Google" id="ProtNLM"/>
    </source>
</evidence>
<evidence type="ECO:0000313" key="2">
    <source>
        <dbReference type="EMBL" id="CAK7225166.1"/>
    </source>
</evidence>
<evidence type="ECO:0000313" key="3">
    <source>
        <dbReference type="Proteomes" id="UP001642405"/>
    </source>
</evidence>
<gene>
    <name evidence="2" type="ORF">SCUCBS95973_005769</name>
</gene>
<organism evidence="2 3">
    <name type="scientific">Sporothrix curviconia</name>
    <dbReference type="NCBI Taxonomy" id="1260050"/>
    <lineage>
        <taxon>Eukaryota</taxon>
        <taxon>Fungi</taxon>
        <taxon>Dikarya</taxon>
        <taxon>Ascomycota</taxon>
        <taxon>Pezizomycotina</taxon>
        <taxon>Sordariomycetes</taxon>
        <taxon>Sordariomycetidae</taxon>
        <taxon>Ophiostomatales</taxon>
        <taxon>Ophiostomataceae</taxon>
        <taxon>Sporothrix</taxon>
    </lineage>
</organism>
<keyword evidence="3" id="KW-1185">Reference proteome</keyword>
<feature type="signal peptide" evidence="1">
    <location>
        <begin position="1"/>
        <end position="28"/>
    </location>
</feature>
<reference evidence="2 3" key="1">
    <citation type="submission" date="2024-01" db="EMBL/GenBank/DDBJ databases">
        <authorList>
            <person name="Allen C."/>
            <person name="Tagirdzhanova G."/>
        </authorList>
    </citation>
    <scope>NUCLEOTIDE SEQUENCE [LARGE SCALE GENOMIC DNA]</scope>
</reference>
<comment type="caution">
    <text evidence="2">The sequence shown here is derived from an EMBL/GenBank/DDBJ whole genome shotgun (WGS) entry which is preliminary data.</text>
</comment>
<sequence length="253" mass="26479">MRHTRHIRASLLTLASVILAAAAHDTFAVTKNSSYCLAPDVVQTASTQTGQEEGTNGISDGQSPSNVDPANFINFCAGLPLTNGRQLSTGSCNGIPMGRLPAKTNMVSSIITAPAWNQTVPANATFTIRIQTAHLRAGYQANPVTNYYTAPQDLDEHGDIKGHCHVTVQALANSGAGGTGGAVAVPDASSFVYFRGVDDPVTADGRLQAVVVGGLPAGAYRVCTMMTAQNHQPVMMPVAQRGAQDDCVRFQVV</sequence>